<feature type="transmembrane region" description="Helical" evidence="1">
    <location>
        <begin position="43"/>
        <end position="62"/>
    </location>
</feature>
<protein>
    <submittedName>
        <fullName evidence="2">Uncharacterized protein</fullName>
    </submittedName>
</protein>
<dbReference type="EMBL" id="JAUQTB010000019">
    <property type="protein sequence ID" value="MDO7908623.1"/>
    <property type="molecule type" value="Genomic_DNA"/>
</dbReference>
<feature type="transmembrane region" description="Helical" evidence="1">
    <location>
        <begin position="68"/>
        <end position="87"/>
    </location>
</feature>
<name>A0ABT9CLZ3_9BACL</name>
<feature type="transmembrane region" description="Helical" evidence="1">
    <location>
        <begin position="255"/>
        <end position="280"/>
    </location>
</feature>
<evidence type="ECO:0000313" key="3">
    <source>
        <dbReference type="Proteomes" id="UP001240171"/>
    </source>
</evidence>
<dbReference type="Proteomes" id="UP001240171">
    <property type="component" value="Unassembled WGS sequence"/>
</dbReference>
<organism evidence="2 3">
    <name type="scientific">Paenibacillus lacisoli</name>
    <dbReference type="NCBI Taxonomy" id="3064525"/>
    <lineage>
        <taxon>Bacteria</taxon>
        <taxon>Bacillati</taxon>
        <taxon>Bacillota</taxon>
        <taxon>Bacilli</taxon>
        <taxon>Bacillales</taxon>
        <taxon>Paenibacillaceae</taxon>
        <taxon>Paenibacillus</taxon>
    </lineage>
</organism>
<feature type="transmembrane region" description="Helical" evidence="1">
    <location>
        <begin position="176"/>
        <end position="197"/>
    </location>
</feature>
<accession>A0ABT9CLZ3</accession>
<feature type="transmembrane region" description="Helical" evidence="1">
    <location>
        <begin position="373"/>
        <end position="393"/>
    </location>
</feature>
<feature type="transmembrane region" description="Helical" evidence="1">
    <location>
        <begin position="119"/>
        <end position="144"/>
    </location>
</feature>
<reference evidence="2 3" key="1">
    <citation type="submission" date="2023-07" db="EMBL/GenBank/DDBJ databases">
        <title>Paenibacillus sp. JX-17 nov. isolated from soil.</title>
        <authorList>
            <person name="Wan Y."/>
            <person name="Liu B."/>
        </authorList>
    </citation>
    <scope>NUCLEOTIDE SEQUENCE [LARGE SCALE GENOMIC DNA]</scope>
    <source>
        <strain evidence="2 3">JX-17</strain>
    </source>
</reference>
<dbReference type="RefSeq" id="WP_305025840.1">
    <property type="nucleotide sequence ID" value="NZ_JAUQTB010000019.1"/>
</dbReference>
<proteinExistence type="predicted"/>
<feature type="transmembrane region" description="Helical" evidence="1">
    <location>
        <begin position="6"/>
        <end position="22"/>
    </location>
</feature>
<feature type="transmembrane region" description="Helical" evidence="1">
    <location>
        <begin position="315"/>
        <end position="336"/>
    </location>
</feature>
<sequence>MDWYMILLFGVGLLIFHMHLLAEHRSIPDFLNDGLGCRMPQNVVFLLFSLTGGLTFLLPLFLTVQYGYAAESAAAVAGAAVLIALGFRGRFHLLMVKTAGSEEDLLEQRFTSVGRRAGGLTLLLLGSEGLVLNIGFMALFLHLMLKVSPVWSVFCMLSFCVIFAVIGGAKGFWQMGLWLFAAAFVILTLLPLSVYTFEGIAPISERLESAALHSGGADWKLYAGSAVFMVFIVGRLLSGMLIHRPLGRAKPERAAVIYSLAALCWSAVPLAAGAMLIYLLSSADAPSEAAPISWSLISASLSAHLHVPLTYAVTGWLLCSCLLGAGMSLQGMVSLLPRSLYSGSKVHSLYLAGVLFCLPLWPASLFSGSYLEAAGLLYLQLYLAGTMPLVRLLHSPARRGVSWSVTIWVPALIGWIAALWSDWLYGSIINVILSYIIVLVAIRKT</sequence>
<evidence type="ECO:0000256" key="1">
    <source>
        <dbReference type="SAM" id="Phobius"/>
    </source>
</evidence>
<feature type="transmembrane region" description="Helical" evidence="1">
    <location>
        <begin position="400"/>
        <end position="417"/>
    </location>
</feature>
<comment type="caution">
    <text evidence="2">The sequence shown here is derived from an EMBL/GenBank/DDBJ whole genome shotgun (WGS) entry which is preliminary data.</text>
</comment>
<gene>
    <name evidence="2" type="ORF">Q5741_19735</name>
</gene>
<feature type="transmembrane region" description="Helical" evidence="1">
    <location>
        <begin position="348"/>
        <end position="367"/>
    </location>
</feature>
<keyword evidence="3" id="KW-1185">Reference proteome</keyword>
<keyword evidence="1" id="KW-1133">Transmembrane helix</keyword>
<evidence type="ECO:0000313" key="2">
    <source>
        <dbReference type="EMBL" id="MDO7908623.1"/>
    </source>
</evidence>
<keyword evidence="1" id="KW-0812">Transmembrane</keyword>
<feature type="transmembrane region" description="Helical" evidence="1">
    <location>
        <begin position="423"/>
        <end position="442"/>
    </location>
</feature>
<feature type="transmembrane region" description="Helical" evidence="1">
    <location>
        <begin position="150"/>
        <end position="169"/>
    </location>
</feature>
<keyword evidence="1" id="KW-0472">Membrane</keyword>
<feature type="transmembrane region" description="Helical" evidence="1">
    <location>
        <begin position="221"/>
        <end position="243"/>
    </location>
</feature>